<keyword evidence="2" id="KW-0812">Transmembrane</keyword>
<dbReference type="NCBIfam" id="TIGR02532">
    <property type="entry name" value="IV_pilin_GFxxxE"/>
    <property type="match status" value="1"/>
</dbReference>
<keyword evidence="2" id="KW-1133">Transmembrane helix</keyword>
<dbReference type="Pfam" id="PF07963">
    <property type="entry name" value="N_methyl"/>
    <property type="match status" value="1"/>
</dbReference>
<name>A0ABY6WBX4_9BURK</name>
<proteinExistence type="predicted"/>
<accession>A0ABY6WBX4</accession>
<dbReference type="Gene3D" id="3.30.700.10">
    <property type="entry name" value="Glycoprotein, Type 4 Pilin"/>
    <property type="match status" value="1"/>
</dbReference>
<evidence type="ECO:0000313" key="4">
    <source>
        <dbReference type="Proteomes" id="UP000366065"/>
    </source>
</evidence>
<feature type="transmembrane region" description="Helical" evidence="2">
    <location>
        <begin position="21"/>
        <end position="48"/>
    </location>
</feature>
<dbReference type="PANTHER" id="PTHR30093:SF47">
    <property type="entry name" value="TYPE IV PILUS NON-CORE MINOR PILIN PILE"/>
    <property type="match status" value="1"/>
</dbReference>
<dbReference type="PANTHER" id="PTHR30093">
    <property type="entry name" value="GENERAL SECRETION PATHWAY PROTEIN G"/>
    <property type="match status" value="1"/>
</dbReference>
<reference evidence="3 4" key="1">
    <citation type="submission" date="2019-08" db="EMBL/GenBank/DDBJ databases">
        <authorList>
            <person name="Peeters C."/>
        </authorList>
    </citation>
    <scope>NUCLEOTIDE SEQUENCE [LARGE SCALE GENOMIC DNA]</scope>
    <source>
        <strain evidence="3 4">LMG 20602</strain>
    </source>
</reference>
<dbReference type="PROSITE" id="PS00409">
    <property type="entry name" value="PROKAR_NTER_METHYL"/>
    <property type="match status" value="1"/>
</dbReference>
<comment type="caution">
    <text evidence="3">The sequence shown here is derived from an EMBL/GenBank/DDBJ whole genome shotgun (WGS) entry which is preliminary data.</text>
</comment>
<sequence length="182" mass="19412">MNRIPKTRSSRSHRASRGARGARRCGGFTLIELLVVLGIIATLATLMIPNYVPAISKAKNTVLAENLRTLRKVIDQYFDDTGHYPANLNELVERKYLRAVPVDPVTGSDTTWITMTLAENAAQDPSAQILATTRAAQESARFGASTPTPPPGAIPAVEDKGVCCVKSGATGADPAGKAYADY</sequence>
<dbReference type="RefSeq" id="WP_150722939.1">
    <property type="nucleotide sequence ID" value="NZ_CABPRV010000012.1"/>
</dbReference>
<dbReference type="PRINTS" id="PR00813">
    <property type="entry name" value="BCTERIALGSPG"/>
</dbReference>
<gene>
    <name evidence="3" type="ORF">PCA20602_04332</name>
</gene>
<keyword evidence="2" id="KW-0472">Membrane</keyword>
<organism evidence="3 4">
    <name type="scientific">Pandoraea capi</name>
    <dbReference type="NCBI Taxonomy" id="2508286"/>
    <lineage>
        <taxon>Bacteria</taxon>
        <taxon>Pseudomonadati</taxon>
        <taxon>Pseudomonadota</taxon>
        <taxon>Betaproteobacteria</taxon>
        <taxon>Burkholderiales</taxon>
        <taxon>Burkholderiaceae</taxon>
        <taxon>Pandoraea</taxon>
    </lineage>
</organism>
<keyword evidence="1" id="KW-0488">Methylation</keyword>
<dbReference type="InterPro" id="IPR000983">
    <property type="entry name" value="Bac_GSPG_pilin"/>
</dbReference>
<evidence type="ECO:0000256" key="1">
    <source>
        <dbReference type="ARBA" id="ARBA00022481"/>
    </source>
</evidence>
<dbReference type="SUPFAM" id="SSF54523">
    <property type="entry name" value="Pili subunits"/>
    <property type="match status" value="1"/>
</dbReference>
<dbReference type="Proteomes" id="UP000366065">
    <property type="component" value="Unassembled WGS sequence"/>
</dbReference>
<evidence type="ECO:0000256" key="2">
    <source>
        <dbReference type="SAM" id="Phobius"/>
    </source>
</evidence>
<protein>
    <submittedName>
        <fullName evidence="3">Type II secretion system protein G</fullName>
    </submittedName>
</protein>
<dbReference type="EMBL" id="CABPRV010000012">
    <property type="protein sequence ID" value="VVE44295.1"/>
    <property type="molecule type" value="Genomic_DNA"/>
</dbReference>
<evidence type="ECO:0000313" key="3">
    <source>
        <dbReference type="EMBL" id="VVE44295.1"/>
    </source>
</evidence>
<dbReference type="InterPro" id="IPR045584">
    <property type="entry name" value="Pilin-like"/>
</dbReference>
<dbReference type="InterPro" id="IPR012902">
    <property type="entry name" value="N_methyl_site"/>
</dbReference>
<keyword evidence="4" id="KW-1185">Reference proteome</keyword>